<dbReference type="InterPro" id="IPR012772">
    <property type="entry name" value="Ectoine_EctA"/>
</dbReference>
<dbReference type="EMBL" id="CP058560">
    <property type="protein sequence ID" value="QUH23958.1"/>
    <property type="molecule type" value="Genomic_DNA"/>
</dbReference>
<dbReference type="CDD" id="cd04301">
    <property type="entry name" value="NAT_SF"/>
    <property type="match status" value="1"/>
</dbReference>
<dbReference type="InterPro" id="IPR000182">
    <property type="entry name" value="GNAT_dom"/>
</dbReference>
<proteinExistence type="inferred from homology"/>
<dbReference type="PANTHER" id="PTHR43072">
    <property type="entry name" value="N-ACETYLTRANSFERASE"/>
    <property type="match status" value="1"/>
</dbReference>
<feature type="domain" description="N-acetyltransferase" evidence="8">
    <location>
        <begin position="11"/>
        <end position="172"/>
    </location>
</feature>
<dbReference type="RefSeq" id="WP_211532915.1">
    <property type="nucleotide sequence ID" value="NZ_CP058560.1"/>
</dbReference>
<evidence type="ECO:0000256" key="5">
    <source>
        <dbReference type="ARBA" id="ARBA00022679"/>
    </source>
</evidence>
<evidence type="ECO:0000256" key="1">
    <source>
        <dbReference type="ARBA" id="ARBA00004978"/>
    </source>
</evidence>
<comment type="catalytic activity">
    <reaction evidence="7">
        <text>L-2,4-diaminobutanoate + acetyl-CoA = (2S)-4-acetamido-2-aminobutanoate + CoA + H(+)</text>
        <dbReference type="Rhea" id="RHEA:16901"/>
        <dbReference type="ChEBI" id="CHEBI:15378"/>
        <dbReference type="ChEBI" id="CHEBI:57287"/>
        <dbReference type="ChEBI" id="CHEBI:57288"/>
        <dbReference type="ChEBI" id="CHEBI:58761"/>
        <dbReference type="ChEBI" id="CHEBI:58929"/>
        <dbReference type="EC" id="2.3.1.178"/>
    </reaction>
</comment>
<gene>
    <name evidence="9" type="primary">ectA</name>
    <name evidence="9" type="ORF">HYG87_09415</name>
</gene>
<dbReference type="Proteomes" id="UP000681041">
    <property type="component" value="Chromosome"/>
</dbReference>
<comment type="pathway">
    <text evidence="1">Amine and polyamine biosynthesis; ectoine biosynthesis; L-ectoine from L-aspartate 4-semialdehyde: step 2/3.</text>
</comment>
<evidence type="ECO:0000313" key="9">
    <source>
        <dbReference type="EMBL" id="QUH23958.1"/>
    </source>
</evidence>
<keyword evidence="10" id="KW-1185">Reference proteome</keyword>
<sequence length="172" mass="19402">MGPDNEKIRPIIIRKPELRDGNSIYQLVSHSPPLDINSLYSYLLVCTHFNKSSVVAEYQGKIVGYVSAYIHPHKEDTLFIWQVAVDSSMRGKGLGHKLLMKLIERKGLENIRFLETTVSPSNHASRALFEKLARKMQANLKEVEFLSSDLFGESGHEEEPLLIIGPLKKSGD</sequence>
<dbReference type="NCBIfam" id="TIGR02406">
    <property type="entry name" value="ectoine_EctA"/>
    <property type="match status" value="1"/>
</dbReference>
<evidence type="ECO:0000256" key="2">
    <source>
        <dbReference type="ARBA" id="ARBA00010712"/>
    </source>
</evidence>
<dbReference type="GO" id="GO:0033816">
    <property type="term" value="F:diaminobutyrate acetyltransferase activity"/>
    <property type="evidence" value="ECO:0007669"/>
    <property type="project" value="UniProtKB-EC"/>
</dbReference>
<dbReference type="PROSITE" id="PS51186">
    <property type="entry name" value="GNAT"/>
    <property type="match status" value="1"/>
</dbReference>
<dbReference type="KEGG" id="meme:HYG87_09415"/>
<evidence type="ECO:0000256" key="6">
    <source>
        <dbReference type="ARBA" id="ARBA00023315"/>
    </source>
</evidence>
<keyword evidence="6 9" id="KW-0012">Acyltransferase</keyword>
<evidence type="ECO:0000256" key="4">
    <source>
        <dbReference type="ARBA" id="ARBA00017935"/>
    </source>
</evidence>
<dbReference type="Gene3D" id="3.40.630.30">
    <property type="match status" value="1"/>
</dbReference>
<reference evidence="9" key="1">
    <citation type="submission" date="2020-07" db="EMBL/GenBank/DDBJ databases">
        <title>Methanobacterium. sp. MethCan genome.</title>
        <authorList>
            <person name="Postec A."/>
            <person name="Quemeneur M."/>
        </authorList>
    </citation>
    <scope>NUCLEOTIDE SEQUENCE</scope>
    <source>
        <strain evidence="9">MethCAN</strain>
    </source>
</reference>
<evidence type="ECO:0000259" key="8">
    <source>
        <dbReference type="PROSITE" id="PS51186"/>
    </source>
</evidence>
<evidence type="ECO:0000256" key="7">
    <source>
        <dbReference type="ARBA" id="ARBA00048924"/>
    </source>
</evidence>
<evidence type="ECO:0000256" key="3">
    <source>
        <dbReference type="ARBA" id="ARBA00012355"/>
    </source>
</evidence>
<accession>A0A8T8K5T2</accession>
<name>A0A8T8K5T2_9EURY</name>
<dbReference type="AlphaFoldDB" id="A0A8T8K5T2"/>
<dbReference type="SUPFAM" id="SSF55729">
    <property type="entry name" value="Acyl-CoA N-acyltransferases (Nat)"/>
    <property type="match status" value="1"/>
</dbReference>
<comment type="similarity">
    <text evidence="2">Belongs to the acetyltransferase family. EctA subfamily.</text>
</comment>
<evidence type="ECO:0000313" key="10">
    <source>
        <dbReference type="Proteomes" id="UP000681041"/>
    </source>
</evidence>
<dbReference type="GO" id="GO:0019491">
    <property type="term" value="P:ectoine biosynthetic process"/>
    <property type="evidence" value="ECO:0007669"/>
    <property type="project" value="InterPro"/>
</dbReference>
<keyword evidence="5 9" id="KW-0808">Transferase</keyword>
<dbReference type="EC" id="2.3.1.178" evidence="3"/>
<organism evidence="9 10">
    <name type="scientific">Methanobacterium alkalithermotolerans</name>
    <dbReference type="NCBI Taxonomy" id="2731220"/>
    <lineage>
        <taxon>Archaea</taxon>
        <taxon>Methanobacteriati</taxon>
        <taxon>Methanobacteriota</taxon>
        <taxon>Methanomada group</taxon>
        <taxon>Methanobacteria</taxon>
        <taxon>Methanobacteriales</taxon>
        <taxon>Methanobacteriaceae</taxon>
        <taxon>Methanobacterium</taxon>
    </lineage>
</organism>
<dbReference type="InterPro" id="IPR016181">
    <property type="entry name" value="Acyl_CoA_acyltransferase"/>
</dbReference>
<dbReference type="GeneID" id="64820982"/>
<dbReference type="OrthoDB" id="43754at2157"/>
<protein>
    <recommendedName>
        <fullName evidence="4">L-2,4-diaminobutyric acid acetyltransferase</fullName>
        <ecNumber evidence="3">2.3.1.178</ecNumber>
    </recommendedName>
</protein>
<dbReference type="Pfam" id="PF00583">
    <property type="entry name" value="Acetyltransf_1"/>
    <property type="match status" value="1"/>
</dbReference>
<dbReference type="PANTHER" id="PTHR43072:SF23">
    <property type="entry name" value="UPF0039 PROTEIN C11D3.02C"/>
    <property type="match status" value="1"/>
</dbReference>